<feature type="region of interest" description="Disordered" evidence="3">
    <location>
        <begin position="643"/>
        <end position="752"/>
    </location>
</feature>
<evidence type="ECO:0000256" key="2">
    <source>
        <dbReference type="SAM" id="Coils"/>
    </source>
</evidence>
<dbReference type="Gene3D" id="6.10.140.910">
    <property type="match status" value="1"/>
</dbReference>
<dbReference type="InterPro" id="IPR009449">
    <property type="entry name" value="Sec2_N"/>
</dbReference>
<evidence type="ECO:0000256" key="1">
    <source>
        <dbReference type="ARBA" id="ARBA00023054"/>
    </source>
</evidence>
<evidence type="ECO:0000313" key="6">
    <source>
        <dbReference type="Proteomes" id="UP000054886"/>
    </source>
</evidence>
<sequence length="752" mass="84177">MSDPIEESNRISVQVSTLSTQLIESIDRQSELEKRLRDAQIIINKQKHVMHEFETLKQKNKELSDGQQSFEEKIRALSAQLEEEKSKRLAAEKEVDKLGQEVEDLTASLFDEANNMVSDARREKHDIEIQNSRLQETLKEKDTVLETLNLQLKNLKKVLQTVDSESSINANIRSPISTENSTTTSASGNKLTRRQSQLSISHNESPLFSPYVTTLRYDQSLYNEFLKFLAVLPSSSSLKATSTESKLLKRLVSDEIQPVLKIDNASGIGWLVRKSLLTSMMEGQVVVEPLSGINEAYQLGYETKEHVSQNEGEEMPHMFNFPLNSPPIAVRDPCAFCAEQRDDIIEHARMYVMKTFNKENDGSTTITNSFPLCHWCLMKVRQTCEIFAFLRSLKLGTWHLEKVTLNTISKGESLSKFSEVTKSTNGSTSNEEKKSNRKSFIPSLPKGSPKKSSPVVETHIDTTKAGQPTSNIQRAWVHLCKLRSMLHWAHVGIWNMEDSISLKMGPITDHPTHSQELLLPVLSESESLNMLEEYVPANDSESFNLKKTETSNTFDFEKSSNDAVDISSNQDINSQTKVAPDVNENLKGQPSTGEASTIEPVNIKVDPATIGANVDAKKKNAISGNTLDTAKDTDNLSKDKMEAKMIEKDTTEDSKKTTKSSKRTSEIIDQLNDIGSDAKELFGTVEESGKESQSDDKQSDKHLNSDETKNGDATMPNEDDMTLDAKEVMRGLNDDDADSSSLDNFDDSKEFQ</sequence>
<dbReference type="PANTHER" id="PTHR14430:SF0">
    <property type="entry name" value="SEC2P DOMAIN-CONTAINING PROTEIN"/>
    <property type="match status" value="1"/>
</dbReference>
<dbReference type="AlphaFoldDB" id="A0A0W0DAX3"/>
<dbReference type="VEuPathDB" id="FungiDB:B1J91_J08228g"/>
<protein>
    <submittedName>
        <fullName evidence="5">Rab guanine nucleotide exchange factor SEC2</fullName>
    </submittedName>
</protein>
<dbReference type="Pfam" id="PF06428">
    <property type="entry name" value="Sec2p"/>
    <property type="match status" value="1"/>
</dbReference>
<dbReference type="SUPFAM" id="SSF144284">
    <property type="entry name" value="Sec2 N-terminal region"/>
    <property type="match status" value="1"/>
</dbReference>
<feature type="compositionally biased region" description="Polar residues" evidence="3">
    <location>
        <begin position="419"/>
        <end position="429"/>
    </location>
</feature>
<dbReference type="Pfam" id="PF25555">
    <property type="entry name" value="RAB3A-like_C"/>
    <property type="match status" value="1"/>
</dbReference>
<dbReference type="GO" id="GO:0006887">
    <property type="term" value="P:exocytosis"/>
    <property type="evidence" value="ECO:0007669"/>
    <property type="project" value="TreeGrafter"/>
</dbReference>
<organism evidence="5 6">
    <name type="scientific">Candida glabrata</name>
    <name type="common">Yeast</name>
    <name type="synonym">Torulopsis glabrata</name>
    <dbReference type="NCBI Taxonomy" id="5478"/>
    <lineage>
        <taxon>Eukaryota</taxon>
        <taxon>Fungi</taxon>
        <taxon>Dikarya</taxon>
        <taxon>Ascomycota</taxon>
        <taxon>Saccharomycotina</taxon>
        <taxon>Saccharomycetes</taxon>
        <taxon>Saccharomycetales</taxon>
        <taxon>Saccharomycetaceae</taxon>
        <taxon>Nakaseomyces</taxon>
    </lineage>
</organism>
<feature type="compositionally biased region" description="Basic and acidic residues" evidence="3">
    <location>
        <begin position="687"/>
        <end position="710"/>
    </location>
</feature>
<keyword evidence="1 2" id="KW-0175">Coiled coil</keyword>
<evidence type="ECO:0000256" key="3">
    <source>
        <dbReference type="SAM" id="MobiDB-lite"/>
    </source>
</evidence>
<dbReference type="VEuPathDB" id="FungiDB:GWK60_J08085"/>
<accession>A0A0W0DAX3</accession>
<dbReference type="VEuPathDB" id="FungiDB:GVI51_J08107"/>
<dbReference type="GO" id="GO:0005085">
    <property type="term" value="F:guanyl-nucleotide exchange factor activity"/>
    <property type="evidence" value="ECO:0007669"/>
    <property type="project" value="InterPro"/>
</dbReference>
<dbReference type="Proteomes" id="UP000054886">
    <property type="component" value="Unassembled WGS sequence"/>
</dbReference>
<gene>
    <name evidence="5" type="ORF">AO440_003120</name>
</gene>
<feature type="region of interest" description="Disordered" evidence="3">
    <location>
        <begin position="419"/>
        <end position="466"/>
    </location>
</feature>
<dbReference type="CDD" id="cd21044">
    <property type="entry name" value="Rab11BD_RAB3IP_like"/>
    <property type="match status" value="1"/>
</dbReference>
<dbReference type="GO" id="GO:0070319">
    <property type="term" value="C:Golgi to plasma membrane transport vesicle"/>
    <property type="evidence" value="ECO:0007669"/>
    <property type="project" value="TreeGrafter"/>
</dbReference>
<name>A0A0W0DAX3_CANGB</name>
<dbReference type="OMA" id="WSKLGFW"/>
<dbReference type="PANTHER" id="PTHR14430">
    <property type="entry name" value="RABIN3-RELATED"/>
    <property type="match status" value="1"/>
</dbReference>
<feature type="compositionally biased region" description="Low complexity" evidence="3">
    <location>
        <begin position="442"/>
        <end position="454"/>
    </location>
</feature>
<feature type="domain" description="GDP/GTP exchange factor Sec2 N-terminal" evidence="4">
    <location>
        <begin position="29"/>
        <end position="162"/>
    </location>
</feature>
<proteinExistence type="predicted"/>
<reference evidence="5 6" key="1">
    <citation type="submission" date="2015-10" db="EMBL/GenBank/DDBJ databases">
        <title>Draft genomes sequences of Candida glabrata isolates 1A, 1B, 2A, 2B, 3A and 3B.</title>
        <authorList>
            <person name="Haavelsrud O.E."/>
            <person name="Gaustad P."/>
        </authorList>
    </citation>
    <scope>NUCLEOTIDE SEQUENCE [LARGE SCALE GENOMIC DNA]</scope>
    <source>
        <strain evidence="5">910700640</strain>
    </source>
</reference>
<feature type="coiled-coil region" evidence="2">
    <location>
        <begin position="67"/>
        <end position="165"/>
    </location>
</feature>
<dbReference type="VEuPathDB" id="FungiDB:CAGL0J08228g"/>
<evidence type="ECO:0000313" key="5">
    <source>
        <dbReference type="EMBL" id="KTB11123.1"/>
    </source>
</evidence>
<evidence type="ECO:0000259" key="4">
    <source>
        <dbReference type="Pfam" id="PF06428"/>
    </source>
</evidence>
<dbReference type="InterPro" id="IPR040351">
    <property type="entry name" value="RAB3IL/RAB3IP/Sec2"/>
</dbReference>
<dbReference type="GO" id="GO:0051286">
    <property type="term" value="C:cell tip"/>
    <property type="evidence" value="ECO:0007669"/>
    <property type="project" value="TreeGrafter"/>
</dbReference>
<feature type="compositionally biased region" description="Basic and acidic residues" evidence="3">
    <location>
        <begin position="723"/>
        <end position="733"/>
    </location>
</feature>
<dbReference type="PhylomeDB" id="A0A0W0DAX3"/>
<feature type="compositionally biased region" description="Basic and acidic residues" evidence="3">
    <location>
        <begin position="643"/>
        <end position="656"/>
    </location>
</feature>
<dbReference type="EMBL" id="LLZZ01000043">
    <property type="protein sequence ID" value="KTB11123.1"/>
    <property type="molecule type" value="Genomic_DNA"/>
</dbReference>
<comment type="caution">
    <text evidence="5">The sequence shown here is derived from an EMBL/GenBank/DDBJ whole genome shotgun (WGS) entry which is preliminary data.</text>
</comment>